<keyword evidence="1" id="KW-0863">Zinc-finger</keyword>
<feature type="compositionally biased region" description="Low complexity" evidence="2">
    <location>
        <begin position="42"/>
        <end position="52"/>
    </location>
</feature>
<dbReference type="GO" id="GO:0000976">
    <property type="term" value="F:transcription cis-regulatory region binding"/>
    <property type="evidence" value="ECO:0007669"/>
    <property type="project" value="TreeGrafter"/>
</dbReference>
<dbReference type="InterPro" id="IPR044299">
    <property type="entry name" value="GIS3/ZFP5/ZFP6"/>
</dbReference>
<dbReference type="EMBL" id="JANAVB010043017">
    <property type="protein sequence ID" value="KAJ6793432.1"/>
    <property type="molecule type" value="Genomic_DNA"/>
</dbReference>
<dbReference type="GO" id="GO:0009740">
    <property type="term" value="P:gibberellic acid mediated signaling pathway"/>
    <property type="evidence" value="ECO:0007669"/>
    <property type="project" value="TreeGrafter"/>
</dbReference>
<dbReference type="Proteomes" id="UP001140949">
    <property type="component" value="Unassembled WGS sequence"/>
</dbReference>
<feature type="domain" description="C2H2-type" evidence="3">
    <location>
        <begin position="57"/>
        <end position="84"/>
    </location>
</feature>
<keyword evidence="1" id="KW-0479">Metal-binding</keyword>
<organism evidence="4 5">
    <name type="scientific">Iris pallida</name>
    <name type="common">Sweet iris</name>
    <dbReference type="NCBI Taxonomy" id="29817"/>
    <lineage>
        <taxon>Eukaryota</taxon>
        <taxon>Viridiplantae</taxon>
        <taxon>Streptophyta</taxon>
        <taxon>Embryophyta</taxon>
        <taxon>Tracheophyta</taxon>
        <taxon>Spermatophyta</taxon>
        <taxon>Magnoliopsida</taxon>
        <taxon>Liliopsida</taxon>
        <taxon>Asparagales</taxon>
        <taxon>Iridaceae</taxon>
        <taxon>Iridoideae</taxon>
        <taxon>Irideae</taxon>
        <taxon>Iris</taxon>
    </lineage>
</organism>
<dbReference type="GO" id="GO:0005634">
    <property type="term" value="C:nucleus"/>
    <property type="evidence" value="ECO:0007669"/>
    <property type="project" value="TreeGrafter"/>
</dbReference>
<reference evidence="4" key="1">
    <citation type="journal article" date="2023" name="GigaByte">
        <title>Genome assembly of the bearded iris, Iris pallida Lam.</title>
        <authorList>
            <person name="Bruccoleri R.E."/>
            <person name="Oakeley E.J."/>
            <person name="Faust A.M.E."/>
            <person name="Altorfer M."/>
            <person name="Dessus-Babus S."/>
            <person name="Burckhardt D."/>
            <person name="Oertli M."/>
            <person name="Naumann U."/>
            <person name="Petersen F."/>
            <person name="Wong J."/>
        </authorList>
    </citation>
    <scope>NUCLEOTIDE SEQUENCE</scope>
    <source>
        <strain evidence="4">GSM-AAB239-AS_SAM_17_03QT</strain>
    </source>
</reference>
<sequence>MSGVDSGSPRLKIFGFHVSEDDIAAEAAAAGGAAGGGGGGDSSSSTTTGSNNDGRKYECQYCCREFANSQALGGHQNAHKKERQQLKRDQMQQAAAGMHSPLAHHLYSRHNPMVAAFAPHSSQAPVGPTSPPPTTSWVYFSRGAAAAPAYHLAAPGPPQGWAPPPFSFAHHQLDHDVAVVGSRRSRDREGSSTPAAGFGTDGASEEGFGLDLQLSLGPAGL</sequence>
<name>A0AAX6DNM0_IRIPA</name>
<dbReference type="GO" id="GO:0003700">
    <property type="term" value="F:DNA-binding transcription factor activity"/>
    <property type="evidence" value="ECO:0007669"/>
    <property type="project" value="TreeGrafter"/>
</dbReference>
<comment type="caution">
    <text evidence="4">The sequence shown here is derived from an EMBL/GenBank/DDBJ whole genome shotgun (WGS) entry which is preliminary data.</text>
</comment>
<dbReference type="InterPro" id="IPR036236">
    <property type="entry name" value="Znf_C2H2_sf"/>
</dbReference>
<reference evidence="4" key="2">
    <citation type="submission" date="2023-04" db="EMBL/GenBank/DDBJ databases">
        <authorList>
            <person name="Bruccoleri R.E."/>
            <person name="Oakeley E.J."/>
            <person name="Faust A.-M."/>
            <person name="Dessus-Babus S."/>
            <person name="Altorfer M."/>
            <person name="Burckhardt D."/>
            <person name="Oertli M."/>
            <person name="Naumann U."/>
            <person name="Petersen F."/>
            <person name="Wong J."/>
        </authorList>
    </citation>
    <scope>NUCLEOTIDE SEQUENCE</scope>
    <source>
        <strain evidence="4">GSM-AAB239-AS_SAM_17_03QT</strain>
        <tissue evidence="4">Leaf</tissue>
    </source>
</reference>
<feature type="region of interest" description="Disordered" evidence="2">
    <location>
        <begin position="181"/>
        <end position="209"/>
    </location>
</feature>
<gene>
    <name evidence="4" type="ORF">M6B38_236105</name>
</gene>
<evidence type="ECO:0000259" key="3">
    <source>
        <dbReference type="PROSITE" id="PS50157"/>
    </source>
</evidence>
<feature type="region of interest" description="Disordered" evidence="2">
    <location>
        <begin position="29"/>
        <end position="53"/>
    </location>
</feature>
<evidence type="ECO:0000313" key="4">
    <source>
        <dbReference type="EMBL" id="KAJ6793432.1"/>
    </source>
</evidence>
<dbReference type="SUPFAM" id="SSF57667">
    <property type="entry name" value="beta-beta-alpha zinc fingers"/>
    <property type="match status" value="1"/>
</dbReference>
<dbReference type="GO" id="GO:0009736">
    <property type="term" value="P:cytokinin-activated signaling pathway"/>
    <property type="evidence" value="ECO:0007669"/>
    <property type="project" value="TreeGrafter"/>
</dbReference>
<dbReference type="AlphaFoldDB" id="A0AAX6DNM0"/>
<evidence type="ECO:0000256" key="1">
    <source>
        <dbReference type="PROSITE-ProRule" id="PRU00042"/>
    </source>
</evidence>
<keyword evidence="5" id="KW-1185">Reference proteome</keyword>
<protein>
    <submittedName>
        <fullName evidence="4">Zinc finger protein GIS3</fullName>
    </submittedName>
</protein>
<evidence type="ECO:0000256" key="2">
    <source>
        <dbReference type="SAM" id="MobiDB-lite"/>
    </source>
</evidence>
<dbReference type="PROSITE" id="PS50157">
    <property type="entry name" value="ZINC_FINGER_C2H2_2"/>
    <property type="match status" value="1"/>
</dbReference>
<accession>A0AAX6DNM0</accession>
<dbReference type="PANTHER" id="PTHR46353">
    <property type="entry name" value="ZINC FINGER PROTEIN 5"/>
    <property type="match status" value="1"/>
</dbReference>
<proteinExistence type="predicted"/>
<keyword evidence="1" id="KW-0862">Zinc</keyword>
<dbReference type="GO" id="GO:0008270">
    <property type="term" value="F:zinc ion binding"/>
    <property type="evidence" value="ECO:0007669"/>
    <property type="project" value="UniProtKB-KW"/>
</dbReference>
<evidence type="ECO:0000313" key="5">
    <source>
        <dbReference type="Proteomes" id="UP001140949"/>
    </source>
</evidence>
<dbReference type="GO" id="GO:0010090">
    <property type="term" value="P:trichome morphogenesis"/>
    <property type="evidence" value="ECO:0007669"/>
    <property type="project" value="InterPro"/>
</dbReference>
<dbReference type="PANTHER" id="PTHR46353:SF9">
    <property type="entry name" value="ZINC FINGER PROTEIN GIS3"/>
    <property type="match status" value="1"/>
</dbReference>
<feature type="compositionally biased region" description="Gly residues" evidence="2">
    <location>
        <begin position="32"/>
        <end position="41"/>
    </location>
</feature>
<dbReference type="Gene3D" id="3.30.160.60">
    <property type="entry name" value="Classic Zinc Finger"/>
    <property type="match status" value="1"/>
</dbReference>
<dbReference type="PROSITE" id="PS00028">
    <property type="entry name" value="ZINC_FINGER_C2H2_1"/>
    <property type="match status" value="1"/>
</dbReference>
<dbReference type="InterPro" id="IPR013087">
    <property type="entry name" value="Znf_C2H2_type"/>
</dbReference>